<dbReference type="OrthoDB" id="2971934at2"/>
<keyword evidence="1" id="KW-1133">Transmembrane helix</keyword>
<proteinExistence type="predicted"/>
<dbReference type="RefSeq" id="WP_077359637.1">
    <property type="nucleotide sequence ID" value="NZ_MQMF01000001.1"/>
</dbReference>
<name>A0A1V3GBK0_9BACL</name>
<evidence type="ECO:0000313" key="2">
    <source>
        <dbReference type="EMBL" id="OOE14220.1"/>
    </source>
</evidence>
<keyword evidence="1" id="KW-0472">Membrane</keyword>
<reference evidence="2 3" key="1">
    <citation type="submission" date="2016-11" db="EMBL/GenBank/DDBJ databases">
        <authorList>
            <person name="Jaros S."/>
            <person name="Januszkiewicz K."/>
            <person name="Wedrychowicz H."/>
        </authorList>
    </citation>
    <scope>NUCLEOTIDE SEQUENCE [LARGE SCALE GENOMIC DNA]</scope>
    <source>
        <strain evidence="2 3">Con a/3</strain>
    </source>
</reference>
<dbReference type="EMBL" id="MQMF01000001">
    <property type="protein sequence ID" value="OOE14220.1"/>
    <property type="molecule type" value="Genomic_DNA"/>
</dbReference>
<accession>A0A1V3GBK0</accession>
<gene>
    <name evidence="2" type="ORF">UN64_03170</name>
</gene>
<sequence>MEDPLKQLPEILNNGRMKNITFKEEHRQKVLQKTRDLNRPPAPKNWLYHWFHQSLSLALGVAFIFIFIQFAQSTPSNVEQKEAEQMVKIPYANQAILTKARHDMRNHHDVTGIDAYQKGDTLSVHIIFPDNLTRDEQINLTKSYLKEVSHLTLNEPYEAQEYLGELWNYVNVKVYTAGETEDDMLAERLQIEFGFDWLGSIDKKEGILKWEQISDKQPYTGTGNIH</sequence>
<evidence type="ECO:0000256" key="1">
    <source>
        <dbReference type="SAM" id="Phobius"/>
    </source>
</evidence>
<organism evidence="2 3">
    <name type="scientific">Fictibacillus arsenicus</name>
    <dbReference type="NCBI Taxonomy" id="255247"/>
    <lineage>
        <taxon>Bacteria</taxon>
        <taxon>Bacillati</taxon>
        <taxon>Bacillota</taxon>
        <taxon>Bacilli</taxon>
        <taxon>Bacillales</taxon>
        <taxon>Fictibacillaceae</taxon>
        <taxon>Fictibacillus</taxon>
    </lineage>
</organism>
<keyword evidence="1" id="KW-0812">Transmembrane</keyword>
<protein>
    <submittedName>
        <fullName evidence="2">Uncharacterized protein</fullName>
    </submittedName>
</protein>
<comment type="caution">
    <text evidence="2">The sequence shown here is derived from an EMBL/GenBank/DDBJ whole genome shotgun (WGS) entry which is preliminary data.</text>
</comment>
<evidence type="ECO:0000313" key="3">
    <source>
        <dbReference type="Proteomes" id="UP000188597"/>
    </source>
</evidence>
<dbReference type="AlphaFoldDB" id="A0A1V3GBK0"/>
<feature type="transmembrane region" description="Helical" evidence="1">
    <location>
        <begin position="50"/>
        <end position="71"/>
    </location>
</feature>
<dbReference type="Proteomes" id="UP000188597">
    <property type="component" value="Unassembled WGS sequence"/>
</dbReference>